<evidence type="ECO:0000256" key="5">
    <source>
        <dbReference type="ARBA" id="ARBA00022448"/>
    </source>
</evidence>
<gene>
    <name evidence="20" type="primary">nad2</name>
</gene>
<evidence type="ECO:0000256" key="7">
    <source>
        <dbReference type="ARBA" id="ARBA00022692"/>
    </source>
</evidence>
<feature type="transmembrane region" description="Helical" evidence="18">
    <location>
        <begin position="253"/>
        <end position="274"/>
    </location>
</feature>
<dbReference type="GO" id="GO:0008137">
    <property type="term" value="F:NADH dehydrogenase (ubiquinone) activity"/>
    <property type="evidence" value="ECO:0007669"/>
    <property type="project" value="UniProtKB-EC"/>
</dbReference>
<keyword evidence="7 18" id="KW-0812">Transmembrane</keyword>
<name>I6QB17_PERVI</name>
<protein>
    <recommendedName>
        <fullName evidence="4">NADH-ubiquinone oxidoreductase chain 2</fullName>
        <ecNumber evidence="3">7.1.1.2</ecNumber>
    </recommendedName>
    <alternativeName>
        <fullName evidence="16">NADH dehydrogenase subunit 2</fullName>
    </alternativeName>
</protein>
<dbReference type="PANTHER" id="PTHR46552:SF1">
    <property type="entry name" value="NADH-UBIQUINONE OXIDOREDUCTASE CHAIN 2"/>
    <property type="match status" value="1"/>
</dbReference>
<keyword evidence="12" id="KW-0520">NAD</keyword>
<feature type="transmembrane region" description="Helical" evidence="18">
    <location>
        <begin position="139"/>
        <end position="158"/>
    </location>
</feature>
<keyword evidence="15 18" id="KW-0472">Membrane</keyword>
<dbReference type="GO" id="GO:0006120">
    <property type="term" value="P:mitochondrial electron transport, NADH to ubiquinone"/>
    <property type="evidence" value="ECO:0007669"/>
    <property type="project" value="TreeGrafter"/>
</dbReference>
<dbReference type="InterPro" id="IPR050175">
    <property type="entry name" value="Complex_I_Subunit_2"/>
</dbReference>
<feature type="transmembrane region" description="Helical" evidence="18">
    <location>
        <begin position="223"/>
        <end position="246"/>
    </location>
</feature>
<dbReference type="AlphaFoldDB" id="I6QB17"/>
<evidence type="ECO:0000256" key="18">
    <source>
        <dbReference type="SAM" id="Phobius"/>
    </source>
</evidence>
<dbReference type="GO" id="GO:0005743">
    <property type="term" value="C:mitochondrial inner membrane"/>
    <property type="evidence" value="ECO:0007669"/>
    <property type="project" value="UniProtKB-SubCell"/>
</dbReference>
<sequence length="336" mass="37561">MSVSPLLSACGLLVVLGNLVSIMSNSWMGVWLGMELNLFGFLIMMNPEGCCVAQGSIKYFIAQSIGSMLMLFGFFCVSQMFNSVGSLILVGGILLKAGVFPFHSWVPDVVIVSNWFIGCMILTWQKLAPFSLFSFFPSSWVLVMSLIFMSLVGCFGGLNQHSVRGMAVYSSFVHNSWLILSLFYSFGVFFIYYLVYSLSVLMFFLSCWVVSKSSLMSYSVSWLGMLSLLMLSGVPPFMGFFVKLIVMLSCPSILLIICLGGSIVSLKFYISFFYSMILNSMEKYSYFQLESSFLVYIFCSMNFVVGVSSLLFFMWCGIGFCVVKGLKITILEMKSF</sequence>
<evidence type="ECO:0000313" key="20">
    <source>
        <dbReference type="EMBL" id="AFK75949.1"/>
    </source>
</evidence>
<evidence type="ECO:0000256" key="6">
    <source>
        <dbReference type="ARBA" id="ARBA00022660"/>
    </source>
</evidence>
<evidence type="ECO:0000256" key="15">
    <source>
        <dbReference type="ARBA" id="ARBA00023136"/>
    </source>
</evidence>
<feature type="transmembrane region" description="Helical" evidence="18">
    <location>
        <begin position="81"/>
        <end position="102"/>
    </location>
</feature>
<dbReference type="InterPro" id="IPR001750">
    <property type="entry name" value="ND/Mrp_TM"/>
</dbReference>
<geneLocation type="mitochondrion" evidence="20"/>
<evidence type="ECO:0000256" key="12">
    <source>
        <dbReference type="ARBA" id="ARBA00023027"/>
    </source>
</evidence>
<organism evidence="20">
    <name type="scientific">Perna viridis</name>
    <name type="common">Asian green mussel</name>
    <name type="synonym">Mytilus viridis</name>
    <dbReference type="NCBI Taxonomy" id="73031"/>
    <lineage>
        <taxon>Eukaryota</taxon>
        <taxon>Metazoa</taxon>
        <taxon>Spiralia</taxon>
        <taxon>Lophotrochozoa</taxon>
        <taxon>Mollusca</taxon>
        <taxon>Bivalvia</taxon>
        <taxon>Autobranchia</taxon>
        <taxon>Pteriomorphia</taxon>
        <taxon>Mytilida</taxon>
        <taxon>Mytiloidea</taxon>
        <taxon>Mytilidae</taxon>
        <taxon>Mytilinae</taxon>
        <taxon>Perna</taxon>
    </lineage>
</organism>
<evidence type="ECO:0000256" key="1">
    <source>
        <dbReference type="ARBA" id="ARBA00004448"/>
    </source>
</evidence>
<reference evidence="20" key="1">
    <citation type="journal article" date="2012" name="Mitochondrial DNA">
        <title>Complete mitochondrial genome of the Asian green mussel Perna viridis (Bivalvia, Mytilidae).</title>
        <authorList>
            <person name="Li X."/>
            <person name="Wu X."/>
            <person name="Yu Z."/>
        </authorList>
    </citation>
    <scope>NUCLEOTIDE SEQUENCE</scope>
</reference>
<evidence type="ECO:0000256" key="10">
    <source>
        <dbReference type="ARBA" id="ARBA00022982"/>
    </source>
</evidence>
<evidence type="ECO:0000256" key="14">
    <source>
        <dbReference type="ARBA" id="ARBA00023128"/>
    </source>
</evidence>
<evidence type="ECO:0000256" key="11">
    <source>
        <dbReference type="ARBA" id="ARBA00022989"/>
    </source>
</evidence>
<dbReference type="EMBL" id="JQ970425">
    <property type="protein sequence ID" value="AFK75949.1"/>
    <property type="molecule type" value="Genomic_DNA"/>
</dbReference>
<evidence type="ECO:0000256" key="3">
    <source>
        <dbReference type="ARBA" id="ARBA00012944"/>
    </source>
</evidence>
<keyword evidence="11 18" id="KW-1133">Transmembrane helix</keyword>
<keyword evidence="14 20" id="KW-0496">Mitochondrion</keyword>
<comment type="catalytic activity">
    <reaction evidence="17">
        <text>a ubiquinone + NADH + 5 H(+)(in) = a ubiquinol + NAD(+) + 4 H(+)(out)</text>
        <dbReference type="Rhea" id="RHEA:29091"/>
        <dbReference type="Rhea" id="RHEA-COMP:9565"/>
        <dbReference type="Rhea" id="RHEA-COMP:9566"/>
        <dbReference type="ChEBI" id="CHEBI:15378"/>
        <dbReference type="ChEBI" id="CHEBI:16389"/>
        <dbReference type="ChEBI" id="CHEBI:17976"/>
        <dbReference type="ChEBI" id="CHEBI:57540"/>
        <dbReference type="ChEBI" id="CHEBI:57945"/>
        <dbReference type="EC" id="7.1.1.2"/>
    </reaction>
</comment>
<feature type="transmembrane region" description="Helical" evidence="18">
    <location>
        <begin position="178"/>
        <end position="211"/>
    </location>
</feature>
<feature type="transmembrane region" description="Helical" evidence="18">
    <location>
        <begin position="294"/>
        <end position="323"/>
    </location>
</feature>
<keyword evidence="10" id="KW-0249">Electron transport</keyword>
<keyword evidence="5" id="KW-0813">Transport</keyword>
<dbReference type="PANTHER" id="PTHR46552">
    <property type="entry name" value="NADH-UBIQUINONE OXIDOREDUCTASE CHAIN 2"/>
    <property type="match status" value="1"/>
</dbReference>
<dbReference type="EC" id="7.1.1.2" evidence="3"/>
<keyword evidence="13" id="KW-0830">Ubiquinone</keyword>
<evidence type="ECO:0000256" key="8">
    <source>
        <dbReference type="ARBA" id="ARBA00022792"/>
    </source>
</evidence>
<evidence type="ECO:0000256" key="13">
    <source>
        <dbReference type="ARBA" id="ARBA00023075"/>
    </source>
</evidence>
<evidence type="ECO:0000256" key="4">
    <source>
        <dbReference type="ARBA" id="ARBA00021008"/>
    </source>
</evidence>
<evidence type="ECO:0000259" key="19">
    <source>
        <dbReference type="Pfam" id="PF00361"/>
    </source>
</evidence>
<comment type="subcellular location">
    <subcellularLocation>
        <location evidence="1">Mitochondrion inner membrane</location>
        <topology evidence="1">Multi-pass membrane protein</topology>
    </subcellularLocation>
</comment>
<accession>I6QB17</accession>
<dbReference type="Pfam" id="PF00361">
    <property type="entry name" value="Proton_antipo_M"/>
    <property type="match status" value="1"/>
</dbReference>
<feature type="domain" description="NADH:quinone oxidoreductase/Mrp antiporter transmembrane" evidence="19">
    <location>
        <begin position="24"/>
        <end position="250"/>
    </location>
</feature>
<comment type="similarity">
    <text evidence="2">Belongs to the complex I subunit 2 family.</text>
</comment>
<evidence type="ECO:0000256" key="17">
    <source>
        <dbReference type="ARBA" id="ARBA00049551"/>
    </source>
</evidence>
<keyword evidence="9" id="KW-1278">Translocase</keyword>
<evidence type="ECO:0000256" key="2">
    <source>
        <dbReference type="ARBA" id="ARBA00007012"/>
    </source>
</evidence>
<evidence type="ECO:0000256" key="9">
    <source>
        <dbReference type="ARBA" id="ARBA00022967"/>
    </source>
</evidence>
<feature type="transmembrane region" description="Helical" evidence="18">
    <location>
        <begin position="57"/>
        <end position="75"/>
    </location>
</feature>
<keyword evidence="6" id="KW-0679">Respiratory chain</keyword>
<keyword evidence="8" id="KW-0999">Mitochondrion inner membrane</keyword>
<proteinExistence type="inferred from homology"/>
<evidence type="ECO:0000256" key="16">
    <source>
        <dbReference type="ARBA" id="ARBA00031028"/>
    </source>
</evidence>